<keyword evidence="2" id="KW-0677">Repeat</keyword>
<dbReference type="GO" id="GO:0040008">
    <property type="term" value="P:regulation of growth"/>
    <property type="evidence" value="ECO:0007669"/>
    <property type="project" value="UniProtKB-ARBA"/>
</dbReference>
<sequence>MMGNNNNHHQVSMQKEEGVMLKKGPWTAAEDAVLAEYVRTHGEGNWNAVQRNTGLARCGKSCRLRWANHLRPNLKKGAFSPEEERIIVELHAIMGNKWARMAARLPGRTDNEIKNYWNTRVKRRQRQGLPLYPPEIQSLYSQTQPVLTPPSTSSFSFQHSTTMLTSSSPSPPPRLLSYDPHSTATPPPVQSPSPASTPPPLPSPSHVSPLQSPHKPSFSSIPLADSFTSNTPSSSLDFYFPRPFPSLEQPLRNKRPRHDENNTNNGGSSFMLPFSSLMKTDPFNPHTVTNNSLNPQHYSNSYCLDQTTFDMASSSRFLQPHFDPGQFISTPRFGYNQLKTELPSNQIFTQDGNSQVRLDPKGNNNYSSHNQIQNSNHHSSGLNISGNGLVEDMLQEVQALNEKNEIMASQSCLVRPSSSSEGLASGQYLLFCFFLTIPLETILGLEAKEESKEQIMNTTKHVDYSHVNPSSMAMAIPEWYINNGESSIGQSSTVTYDNLALEFELHDQIASLLPIDTATDHHGRSSSSYTWVHSFPGIC</sequence>
<dbReference type="GO" id="GO:0045893">
    <property type="term" value="P:positive regulation of DNA-templated transcription"/>
    <property type="evidence" value="ECO:0007669"/>
    <property type="project" value="UniProtKB-ARBA"/>
</dbReference>
<protein>
    <submittedName>
        <fullName evidence="11">Uncharacterized protein</fullName>
    </submittedName>
</protein>
<feature type="compositionally biased region" description="Pro residues" evidence="8">
    <location>
        <begin position="185"/>
        <end position="203"/>
    </location>
</feature>
<evidence type="ECO:0000259" key="9">
    <source>
        <dbReference type="PROSITE" id="PS50090"/>
    </source>
</evidence>
<gene>
    <name evidence="11" type="ORF">Gotri_001252</name>
</gene>
<evidence type="ECO:0000256" key="2">
    <source>
        <dbReference type="ARBA" id="ARBA00022737"/>
    </source>
</evidence>
<feature type="domain" description="Myb-like" evidence="9">
    <location>
        <begin position="71"/>
        <end position="121"/>
    </location>
</feature>
<feature type="domain" description="HTH myb-type" evidence="10">
    <location>
        <begin position="18"/>
        <end position="70"/>
    </location>
</feature>
<dbReference type="AlphaFoldDB" id="A0A7J9FG46"/>
<dbReference type="PROSITE" id="PS50090">
    <property type="entry name" value="MYB_LIKE"/>
    <property type="match status" value="2"/>
</dbReference>
<evidence type="ECO:0000256" key="1">
    <source>
        <dbReference type="ARBA" id="ARBA00004123"/>
    </source>
</evidence>
<dbReference type="PROSITE" id="PS51294">
    <property type="entry name" value="HTH_MYB"/>
    <property type="match status" value="2"/>
</dbReference>
<evidence type="ECO:0000256" key="7">
    <source>
        <dbReference type="ARBA" id="ARBA00023242"/>
    </source>
</evidence>
<dbReference type="SMART" id="SM00717">
    <property type="entry name" value="SANT"/>
    <property type="match status" value="2"/>
</dbReference>
<dbReference type="GO" id="GO:0005634">
    <property type="term" value="C:nucleus"/>
    <property type="evidence" value="ECO:0007669"/>
    <property type="project" value="UniProtKB-SubCell"/>
</dbReference>
<evidence type="ECO:0000256" key="4">
    <source>
        <dbReference type="ARBA" id="ARBA00023125"/>
    </source>
</evidence>
<comment type="caution">
    <text evidence="11">The sequence shown here is derived from an EMBL/GenBank/DDBJ whole genome shotgun (WGS) entry which is preliminary data.</text>
</comment>
<evidence type="ECO:0000256" key="3">
    <source>
        <dbReference type="ARBA" id="ARBA00023015"/>
    </source>
</evidence>
<evidence type="ECO:0000313" key="12">
    <source>
        <dbReference type="Proteomes" id="UP000593568"/>
    </source>
</evidence>
<feature type="region of interest" description="Disordered" evidence="8">
    <location>
        <begin position="246"/>
        <end position="273"/>
    </location>
</feature>
<dbReference type="SUPFAM" id="SSF46689">
    <property type="entry name" value="Homeodomain-like"/>
    <property type="match status" value="1"/>
</dbReference>
<dbReference type="EMBL" id="JABEZW010000013">
    <property type="protein sequence ID" value="MBA0783555.1"/>
    <property type="molecule type" value="Genomic_DNA"/>
</dbReference>
<comment type="subcellular location">
    <subcellularLocation>
        <location evidence="1">Nucleus</location>
    </subcellularLocation>
</comment>
<keyword evidence="6" id="KW-0804">Transcription</keyword>
<dbReference type="InterPro" id="IPR001005">
    <property type="entry name" value="SANT/Myb"/>
</dbReference>
<name>A0A7J9FG46_9ROSI</name>
<evidence type="ECO:0000313" key="11">
    <source>
        <dbReference type="EMBL" id="MBA0783555.1"/>
    </source>
</evidence>
<dbReference type="PANTHER" id="PTHR47995:SF18">
    <property type="entry name" value="TRANSCRIPTION FACTOR MYB65"/>
    <property type="match status" value="1"/>
</dbReference>
<keyword evidence="7" id="KW-0539">Nucleus</keyword>
<feature type="compositionally biased region" description="Low complexity" evidence="8">
    <location>
        <begin position="149"/>
        <end position="168"/>
    </location>
</feature>
<proteinExistence type="predicted"/>
<dbReference type="GO" id="GO:0009653">
    <property type="term" value="P:anatomical structure morphogenesis"/>
    <property type="evidence" value="ECO:0007669"/>
    <property type="project" value="UniProtKB-ARBA"/>
</dbReference>
<dbReference type="Pfam" id="PF00249">
    <property type="entry name" value="Myb_DNA-binding"/>
    <property type="match status" value="2"/>
</dbReference>
<feature type="domain" description="HTH myb-type" evidence="10">
    <location>
        <begin position="71"/>
        <end position="125"/>
    </location>
</feature>
<dbReference type="Gene3D" id="1.10.10.60">
    <property type="entry name" value="Homeodomain-like"/>
    <property type="match status" value="2"/>
</dbReference>
<dbReference type="FunFam" id="1.10.10.60:FF:000001">
    <property type="entry name" value="MYB-related transcription factor"/>
    <property type="match status" value="1"/>
</dbReference>
<keyword evidence="5" id="KW-0010">Activator</keyword>
<keyword evidence="3" id="KW-0805">Transcription regulation</keyword>
<dbReference type="Proteomes" id="UP000593568">
    <property type="component" value="Unassembled WGS sequence"/>
</dbReference>
<dbReference type="GO" id="GO:0048235">
    <property type="term" value="P:pollen sperm cell differentiation"/>
    <property type="evidence" value="ECO:0007669"/>
    <property type="project" value="UniProtKB-ARBA"/>
</dbReference>
<evidence type="ECO:0000259" key="10">
    <source>
        <dbReference type="PROSITE" id="PS51294"/>
    </source>
</evidence>
<evidence type="ECO:0000256" key="6">
    <source>
        <dbReference type="ARBA" id="ARBA00023163"/>
    </source>
</evidence>
<dbReference type="GO" id="GO:0003677">
    <property type="term" value="F:DNA binding"/>
    <property type="evidence" value="ECO:0007669"/>
    <property type="project" value="UniProtKB-KW"/>
</dbReference>
<organism evidence="11 12">
    <name type="scientific">Gossypium trilobum</name>
    <dbReference type="NCBI Taxonomy" id="34281"/>
    <lineage>
        <taxon>Eukaryota</taxon>
        <taxon>Viridiplantae</taxon>
        <taxon>Streptophyta</taxon>
        <taxon>Embryophyta</taxon>
        <taxon>Tracheophyta</taxon>
        <taxon>Spermatophyta</taxon>
        <taxon>Magnoliopsida</taxon>
        <taxon>eudicotyledons</taxon>
        <taxon>Gunneridae</taxon>
        <taxon>Pentapetalae</taxon>
        <taxon>rosids</taxon>
        <taxon>malvids</taxon>
        <taxon>Malvales</taxon>
        <taxon>Malvaceae</taxon>
        <taxon>Malvoideae</taxon>
        <taxon>Gossypium</taxon>
    </lineage>
</organism>
<dbReference type="FunFam" id="1.10.10.60:FF:000119">
    <property type="entry name" value="Transcription factor GAMYB"/>
    <property type="match status" value="1"/>
</dbReference>
<feature type="compositionally biased region" description="Low complexity" evidence="8">
    <location>
        <begin position="204"/>
        <end position="214"/>
    </location>
</feature>
<feature type="region of interest" description="Disordered" evidence="8">
    <location>
        <begin position="144"/>
        <end position="224"/>
    </location>
</feature>
<dbReference type="InterPro" id="IPR017930">
    <property type="entry name" value="Myb_dom"/>
</dbReference>
<dbReference type="PANTHER" id="PTHR47995">
    <property type="entry name" value="TRANSCRIPTION FACTOR MYB33-RELATED"/>
    <property type="match status" value="1"/>
</dbReference>
<keyword evidence="4" id="KW-0238">DNA-binding</keyword>
<accession>A0A7J9FG46</accession>
<dbReference type="CDD" id="cd00167">
    <property type="entry name" value="SANT"/>
    <property type="match status" value="2"/>
</dbReference>
<evidence type="ECO:0000256" key="5">
    <source>
        <dbReference type="ARBA" id="ARBA00023159"/>
    </source>
</evidence>
<reference evidence="11 12" key="1">
    <citation type="journal article" date="2019" name="Genome Biol. Evol.">
        <title>Insights into the evolution of the New World diploid cottons (Gossypium, subgenus Houzingenia) based on genome sequencing.</title>
        <authorList>
            <person name="Grover C.E."/>
            <person name="Arick M.A. 2nd"/>
            <person name="Thrash A."/>
            <person name="Conover J.L."/>
            <person name="Sanders W.S."/>
            <person name="Peterson D.G."/>
            <person name="Frelichowski J.E."/>
            <person name="Scheffler J.A."/>
            <person name="Scheffler B.E."/>
            <person name="Wendel J.F."/>
        </authorList>
    </citation>
    <scope>NUCLEOTIDE SEQUENCE [LARGE SCALE GENOMIC DNA]</scope>
    <source>
        <strain evidence="11">8</strain>
        <tissue evidence="11">Leaf</tissue>
    </source>
</reference>
<feature type="domain" description="Myb-like" evidence="9">
    <location>
        <begin position="18"/>
        <end position="70"/>
    </location>
</feature>
<evidence type="ECO:0000256" key="8">
    <source>
        <dbReference type="SAM" id="MobiDB-lite"/>
    </source>
</evidence>
<keyword evidence="12" id="KW-1185">Reference proteome</keyword>
<dbReference type="InterPro" id="IPR009057">
    <property type="entry name" value="Homeodomain-like_sf"/>
</dbReference>